<dbReference type="EMBL" id="CM026422">
    <property type="protein sequence ID" value="KAG0588990.1"/>
    <property type="molecule type" value="Genomic_DNA"/>
</dbReference>
<gene>
    <name evidence="1" type="ORF">KC19_2G283400</name>
</gene>
<evidence type="ECO:0000313" key="1">
    <source>
        <dbReference type="EMBL" id="KAG0588990.1"/>
    </source>
</evidence>
<keyword evidence="2" id="KW-1185">Reference proteome</keyword>
<evidence type="ECO:0000313" key="2">
    <source>
        <dbReference type="Proteomes" id="UP000822688"/>
    </source>
</evidence>
<accession>A0A8T0IZ38</accession>
<organism evidence="1 2">
    <name type="scientific">Ceratodon purpureus</name>
    <name type="common">Fire moss</name>
    <name type="synonym">Dicranum purpureum</name>
    <dbReference type="NCBI Taxonomy" id="3225"/>
    <lineage>
        <taxon>Eukaryota</taxon>
        <taxon>Viridiplantae</taxon>
        <taxon>Streptophyta</taxon>
        <taxon>Embryophyta</taxon>
        <taxon>Bryophyta</taxon>
        <taxon>Bryophytina</taxon>
        <taxon>Bryopsida</taxon>
        <taxon>Dicranidae</taxon>
        <taxon>Pseudoditrichales</taxon>
        <taxon>Ditrichaceae</taxon>
        <taxon>Ceratodon</taxon>
    </lineage>
</organism>
<name>A0A8T0IZ38_CERPU</name>
<protein>
    <submittedName>
        <fullName evidence="1">Uncharacterized protein</fullName>
    </submittedName>
</protein>
<proteinExistence type="predicted"/>
<reference evidence="1" key="1">
    <citation type="submission" date="2020-06" db="EMBL/GenBank/DDBJ databases">
        <title>WGS assembly of Ceratodon purpureus strain R40.</title>
        <authorList>
            <person name="Carey S.B."/>
            <person name="Jenkins J."/>
            <person name="Shu S."/>
            <person name="Lovell J.T."/>
            <person name="Sreedasyam A."/>
            <person name="Maumus F."/>
            <person name="Tiley G.P."/>
            <person name="Fernandez-Pozo N."/>
            <person name="Barry K."/>
            <person name="Chen C."/>
            <person name="Wang M."/>
            <person name="Lipzen A."/>
            <person name="Daum C."/>
            <person name="Saski C.A."/>
            <person name="Payton A.C."/>
            <person name="Mcbreen J.C."/>
            <person name="Conrad R.E."/>
            <person name="Kollar L.M."/>
            <person name="Olsson S."/>
            <person name="Huttunen S."/>
            <person name="Landis J.B."/>
            <person name="Wickett N.J."/>
            <person name="Johnson M.G."/>
            <person name="Rensing S.A."/>
            <person name="Grimwood J."/>
            <person name="Schmutz J."/>
            <person name="Mcdaniel S.F."/>
        </authorList>
    </citation>
    <scope>NUCLEOTIDE SEQUENCE</scope>
    <source>
        <strain evidence="1">R40</strain>
    </source>
</reference>
<sequence length="219" mass="24775">MSSAWPRECCPTDHTSCRWSHDENQVHSPFGSRVRETDPCASSIPVCSVQSGEPCASPPDWANHPCLKNIAPQDRRAFREAKLAEWLGGHVVKAKNECFTHYIVRCIAAAEQELKVQKKVHIGDDYLHLLDKLVFKLFYGARIAQGRQGMKWGVGTEELVLQLLREECAYLISQGLLKLDPCKFKPSTTPAWPNRDDVALHTAQRVPHNLDNFVEMDSR</sequence>
<dbReference type="Proteomes" id="UP000822688">
    <property type="component" value="Chromosome 2"/>
</dbReference>
<dbReference type="AlphaFoldDB" id="A0A8T0IZ38"/>
<comment type="caution">
    <text evidence="1">The sequence shown here is derived from an EMBL/GenBank/DDBJ whole genome shotgun (WGS) entry which is preliminary data.</text>
</comment>